<evidence type="ECO:0000313" key="1">
    <source>
        <dbReference type="EMBL" id="CAD6262456.1"/>
    </source>
</evidence>
<keyword evidence="2" id="KW-1185">Reference proteome</keyword>
<gene>
    <name evidence="1" type="ORF">NCGR_LOCUS45799</name>
</gene>
<protein>
    <submittedName>
        <fullName evidence="1">Uncharacterized protein</fullName>
    </submittedName>
</protein>
<dbReference type="AlphaFoldDB" id="A0A811QV72"/>
<dbReference type="OrthoDB" id="10675199at2759"/>
<organism evidence="1 2">
    <name type="scientific">Miscanthus lutarioriparius</name>
    <dbReference type="NCBI Taxonomy" id="422564"/>
    <lineage>
        <taxon>Eukaryota</taxon>
        <taxon>Viridiplantae</taxon>
        <taxon>Streptophyta</taxon>
        <taxon>Embryophyta</taxon>
        <taxon>Tracheophyta</taxon>
        <taxon>Spermatophyta</taxon>
        <taxon>Magnoliopsida</taxon>
        <taxon>Liliopsida</taxon>
        <taxon>Poales</taxon>
        <taxon>Poaceae</taxon>
        <taxon>PACMAD clade</taxon>
        <taxon>Panicoideae</taxon>
        <taxon>Andropogonodae</taxon>
        <taxon>Andropogoneae</taxon>
        <taxon>Saccharinae</taxon>
        <taxon>Miscanthus</taxon>
    </lineage>
</organism>
<dbReference type="Proteomes" id="UP000604825">
    <property type="component" value="Unassembled WGS sequence"/>
</dbReference>
<sequence length="169" mass="18405">MKTGRWVMGVECRGLDHAGALGLIAIGNRLVVALQKLRHPHTQNGHQLPARQALRPQHLPHLRIPVKHLVLREAPSWSTGSLSIPLSLWAKEAASMRTSSARARPMRSSSRCHSLSSSRCPCARHDLPERVGPACLRYRSLVKKSLASDASAPSTVTGISTTWASFLTA</sequence>
<evidence type="ECO:0000313" key="2">
    <source>
        <dbReference type="Proteomes" id="UP000604825"/>
    </source>
</evidence>
<name>A0A811QV72_9POAL</name>
<dbReference type="EMBL" id="CAJGYO010000012">
    <property type="protein sequence ID" value="CAD6262456.1"/>
    <property type="molecule type" value="Genomic_DNA"/>
</dbReference>
<comment type="caution">
    <text evidence="1">The sequence shown here is derived from an EMBL/GenBank/DDBJ whole genome shotgun (WGS) entry which is preliminary data.</text>
</comment>
<reference evidence="1" key="1">
    <citation type="submission" date="2020-10" db="EMBL/GenBank/DDBJ databases">
        <authorList>
            <person name="Han B."/>
            <person name="Lu T."/>
            <person name="Zhao Q."/>
            <person name="Huang X."/>
            <person name="Zhao Y."/>
        </authorList>
    </citation>
    <scope>NUCLEOTIDE SEQUENCE</scope>
</reference>
<accession>A0A811QV72</accession>
<proteinExistence type="predicted"/>